<organism evidence="2 3">
    <name type="scientific">Aliikangiella coralliicola</name>
    <dbReference type="NCBI Taxonomy" id="2592383"/>
    <lineage>
        <taxon>Bacteria</taxon>
        <taxon>Pseudomonadati</taxon>
        <taxon>Pseudomonadota</taxon>
        <taxon>Gammaproteobacteria</taxon>
        <taxon>Oceanospirillales</taxon>
        <taxon>Pleioneaceae</taxon>
        <taxon>Aliikangiella</taxon>
    </lineage>
</organism>
<feature type="transmembrane region" description="Helical" evidence="1">
    <location>
        <begin position="43"/>
        <end position="62"/>
    </location>
</feature>
<dbReference type="EMBL" id="VIKS01000004">
    <property type="protein sequence ID" value="TQV88427.1"/>
    <property type="molecule type" value="Genomic_DNA"/>
</dbReference>
<dbReference type="Pfam" id="PF04247">
    <property type="entry name" value="SirB"/>
    <property type="match status" value="1"/>
</dbReference>
<keyword evidence="1" id="KW-0472">Membrane</keyword>
<comment type="caution">
    <text evidence="2">The sequence shown here is derived from an EMBL/GenBank/DDBJ whole genome shotgun (WGS) entry which is preliminary data.</text>
</comment>
<keyword evidence="1" id="KW-1133">Transmembrane helix</keyword>
<feature type="transmembrane region" description="Helical" evidence="1">
    <location>
        <begin position="12"/>
        <end position="31"/>
    </location>
</feature>
<keyword evidence="3" id="KW-1185">Reference proteome</keyword>
<evidence type="ECO:0000313" key="3">
    <source>
        <dbReference type="Proteomes" id="UP000315439"/>
    </source>
</evidence>
<dbReference type="PANTHER" id="PTHR39594:SF1">
    <property type="entry name" value="PROTEIN YCHQ"/>
    <property type="match status" value="1"/>
</dbReference>
<feature type="transmembrane region" description="Helical" evidence="1">
    <location>
        <begin position="101"/>
        <end position="120"/>
    </location>
</feature>
<gene>
    <name evidence="2" type="ORF">FLL46_07850</name>
</gene>
<evidence type="ECO:0008006" key="4">
    <source>
        <dbReference type="Google" id="ProtNLM"/>
    </source>
</evidence>
<keyword evidence="1" id="KW-0812">Transmembrane</keyword>
<dbReference type="RefSeq" id="WP_142892935.1">
    <property type="nucleotide sequence ID" value="NZ_ML660162.1"/>
</dbReference>
<proteinExistence type="predicted"/>
<sequence>MDYYSLAKHIHMTAAGLSFLGFLIRGYWMLTGSGLLYKKPVKILPHIIDTLLLAAAIYLVVVSSQYPFVVNWVTAKVLLLIVYIVAGTIALKRGRTKKKRVAAFFVSVISICAIFAIAATKPALNF</sequence>
<dbReference type="InterPro" id="IPR007360">
    <property type="entry name" value="SirB"/>
</dbReference>
<name>A0A545UG27_9GAMM</name>
<feature type="transmembrane region" description="Helical" evidence="1">
    <location>
        <begin position="68"/>
        <end position="89"/>
    </location>
</feature>
<dbReference type="AlphaFoldDB" id="A0A545UG27"/>
<dbReference type="OrthoDB" id="5588650at2"/>
<evidence type="ECO:0000256" key="1">
    <source>
        <dbReference type="SAM" id="Phobius"/>
    </source>
</evidence>
<dbReference type="PANTHER" id="PTHR39594">
    <property type="entry name" value="PROTEIN YCHQ"/>
    <property type="match status" value="1"/>
</dbReference>
<reference evidence="2 3" key="1">
    <citation type="submission" date="2019-07" db="EMBL/GenBank/DDBJ databases">
        <title>Draft genome for Aliikangiella sp. M105.</title>
        <authorList>
            <person name="Wang G."/>
        </authorList>
    </citation>
    <scope>NUCLEOTIDE SEQUENCE [LARGE SCALE GENOMIC DNA]</scope>
    <source>
        <strain evidence="2 3">M105</strain>
    </source>
</reference>
<dbReference type="PIRSF" id="PIRSF005610">
    <property type="entry name" value="SirB"/>
    <property type="match status" value="1"/>
</dbReference>
<dbReference type="GO" id="GO:0005886">
    <property type="term" value="C:plasma membrane"/>
    <property type="evidence" value="ECO:0007669"/>
    <property type="project" value="TreeGrafter"/>
</dbReference>
<evidence type="ECO:0000313" key="2">
    <source>
        <dbReference type="EMBL" id="TQV88427.1"/>
    </source>
</evidence>
<accession>A0A545UG27</accession>
<protein>
    <recommendedName>
        <fullName evidence="4">Regulator SirB</fullName>
    </recommendedName>
</protein>
<dbReference type="Proteomes" id="UP000315439">
    <property type="component" value="Unassembled WGS sequence"/>
</dbReference>